<feature type="modified residue" description="4-aspartylphosphate" evidence="6">
    <location>
        <position position="61"/>
    </location>
</feature>
<protein>
    <submittedName>
        <fullName evidence="8">Transcriptional regulatory protein AruR</fullName>
    </submittedName>
</protein>
<keyword evidence="1 6" id="KW-0597">Phosphoprotein</keyword>
<evidence type="ECO:0000256" key="2">
    <source>
        <dbReference type="ARBA" id="ARBA00023012"/>
    </source>
</evidence>
<dbReference type="Gene3D" id="3.40.50.2300">
    <property type="match status" value="1"/>
</dbReference>
<evidence type="ECO:0000256" key="5">
    <source>
        <dbReference type="ARBA" id="ARBA00023163"/>
    </source>
</evidence>
<sequence>MNGDSETSQGARILFVEDDEELASQTGVFLSDRGYSVECANAVGPARALISQQPYDLYLLDIILPGVSGKVLCREIAETSRSGIIMVSSVSDDAERIALLELGADDYIVKPFNMFELLARATLFGTADFHRVERQTYSCTQTGWGAIGQLDFASVIHDDCFDDRQSQTTPWAFRIKALKGTEGIFELVWRDTLAVVVYGYDRKS</sequence>
<proteinExistence type="predicted"/>
<evidence type="ECO:0000313" key="9">
    <source>
        <dbReference type="Proteomes" id="UP001642464"/>
    </source>
</evidence>
<evidence type="ECO:0000256" key="4">
    <source>
        <dbReference type="ARBA" id="ARBA00023125"/>
    </source>
</evidence>
<dbReference type="PANTHER" id="PTHR48111">
    <property type="entry name" value="REGULATOR OF RPOS"/>
    <property type="match status" value="1"/>
</dbReference>
<dbReference type="SMART" id="SM00448">
    <property type="entry name" value="REC"/>
    <property type="match status" value="1"/>
</dbReference>
<keyword evidence="3" id="KW-0805">Transcription regulation</keyword>
<keyword evidence="9" id="KW-1185">Reference proteome</keyword>
<dbReference type="PROSITE" id="PS50110">
    <property type="entry name" value="RESPONSE_REGULATORY"/>
    <property type="match status" value="1"/>
</dbReference>
<dbReference type="Pfam" id="PF00072">
    <property type="entry name" value="Response_reg"/>
    <property type="match status" value="1"/>
</dbReference>
<dbReference type="SUPFAM" id="SSF52172">
    <property type="entry name" value="CheY-like"/>
    <property type="match status" value="1"/>
</dbReference>
<feature type="domain" description="Response regulatory" evidence="7">
    <location>
        <begin position="12"/>
        <end position="125"/>
    </location>
</feature>
<dbReference type="PANTHER" id="PTHR48111:SF1">
    <property type="entry name" value="TWO-COMPONENT RESPONSE REGULATOR ORR33"/>
    <property type="match status" value="1"/>
</dbReference>
<reference evidence="8 9" key="1">
    <citation type="submission" date="2024-02" db="EMBL/GenBank/DDBJ databases">
        <authorList>
            <person name="Chen Y."/>
            <person name="Shah S."/>
            <person name="Dougan E. K."/>
            <person name="Thang M."/>
            <person name="Chan C."/>
        </authorList>
    </citation>
    <scope>NUCLEOTIDE SEQUENCE [LARGE SCALE GENOMIC DNA]</scope>
</reference>
<accession>A0ABP0NB48</accession>
<dbReference type="Gene3D" id="6.10.250.690">
    <property type="match status" value="1"/>
</dbReference>
<keyword evidence="5" id="KW-0804">Transcription</keyword>
<evidence type="ECO:0000259" key="7">
    <source>
        <dbReference type="PROSITE" id="PS50110"/>
    </source>
</evidence>
<dbReference type="InterPro" id="IPR039420">
    <property type="entry name" value="WalR-like"/>
</dbReference>
<keyword evidence="4" id="KW-0238">DNA-binding</keyword>
<gene>
    <name evidence="8" type="ORF">SCF082_LOCUS31928</name>
</gene>
<dbReference type="InterPro" id="IPR001789">
    <property type="entry name" value="Sig_transdc_resp-reg_receiver"/>
</dbReference>
<evidence type="ECO:0000256" key="6">
    <source>
        <dbReference type="PROSITE-ProRule" id="PRU00169"/>
    </source>
</evidence>
<name>A0ABP0NB48_9DINO</name>
<organism evidence="8 9">
    <name type="scientific">Durusdinium trenchii</name>
    <dbReference type="NCBI Taxonomy" id="1381693"/>
    <lineage>
        <taxon>Eukaryota</taxon>
        <taxon>Sar</taxon>
        <taxon>Alveolata</taxon>
        <taxon>Dinophyceae</taxon>
        <taxon>Suessiales</taxon>
        <taxon>Symbiodiniaceae</taxon>
        <taxon>Durusdinium</taxon>
    </lineage>
</organism>
<evidence type="ECO:0000313" key="8">
    <source>
        <dbReference type="EMBL" id="CAK9060713.1"/>
    </source>
</evidence>
<dbReference type="Proteomes" id="UP001642464">
    <property type="component" value="Unassembled WGS sequence"/>
</dbReference>
<keyword evidence="2" id="KW-0902">Two-component regulatory system</keyword>
<dbReference type="EMBL" id="CAXAMM010027376">
    <property type="protein sequence ID" value="CAK9060713.1"/>
    <property type="molecule type" value="Genomic_DNA"/>
</dbReference>
<dbReference type="InterPro" id="IPR011006">
    <property type="entry name" value="CheY-like_superfamily"/>
</dbReference>
<comment type="caution">
    <text evidence="8">The sequence shown here is derived from an EMBL/GenBank/DDBJ whole genome shotgun (WGS) entry which is preliminary data.</text>
</comment>
<evidence type="ECO:0000256" key="3">
    <source>
        <dbReference type="ARBA" id="ARBA00023015"/>
    </source>
</evidence>
<evidence type="ECO:0000256" key="1">
    <source>
        <dbReference type="ARBA" id="ARBA00022553"/>
    </source>
</evidence>
<feature type="non-terminal residue" evidence="8">
    <location>
        <position position="204"/>
    </location>
</feature>